<reference evidence="1 2" key="1">
    <citation type="submission" date="2018-05" db="EMBL/GenBank/DDBJ databases">
        <title>Amnibacterium sp. M8JJ-5, whole genome shotgun sequence.</title>
        <authorList>
            <person name="Tuo L."/>
        </authorList>
    </citation>
    <scope>NUCLEOTIDE SEQUENCE [LARGE SCALE GENOMIC DNA]</scope>
    <source>
        <strain evidence="1 2">M8JJ-5</strain>
    </source>
</reference>
<evidence type="ECO:0000313" key="2">
    <source>
        <dbReference type="Proteomes" id="UP000244893"/>
    </source>
</evidence>
<protein>
    <submittedName>
        <fullName evidence="1">Uncharacterized protein</fullName>
    </submittedName>
</protein>
<dbReference type="Proteomes" id="UP000244893">
    <property type="component" value="Unassembled WGS sequence"/>
</dbReference>
<organism evidence="1 2">
    <name type="scientific">Amnibacterium flavum</name>
    <dbReference type="NCBI Taxonomy" id="2173173"/>
    <lineage>
        <taxon>Bacteria</taxon>
        <taxon>Bacillati</taxon>
        <taxon>Actinomycetota</taxon>
        <taxon>Actinomycetes</taxon>
        <taxon>Micrococcales</taxon>
        <taxon>Microbacteriaceae</taxon>
        <taxon>Amnibacterium</taxon>
    </lineage>
</organism>
<comment type="caution">
    <text evidence="1">The sequence shown here is derived from an EMBL/GenBank/DDBJ whole genome shotgun (WGS) entry which is preliminary data.</text>
</comment>
<accession>A0A2V1HSS7</accession>
<dbReference type="EMBL" id="QEOP01000004">
    <property type="protein sequence ID" value="PVZ93377.1"/>
    <property type="molecule type" value="Genomic_DNA"/>
</dbReference>
<name>A0A2V1HSS7_9MICO</name>
<proteinExistence type="predicted"/>
<keyword evidence="2" id="KW-1185">Reference proteome</keyword>
<gene>
    <name evidence="1" type="ORF">DDQ50_15490</name>
</gene>
<evidence type="ECO:0000313" key="1">
    <source>
        <dbReference type="EMBL" id="PVZ93377.1"/>
    </source>
</evidence>
<dbReference type="RefSeq" id="WP_116757705.1">
    <property type="nucleotide sequence ID" value="NZ_JBHUEX010000001.1"/>
</dbReference>
<dbReference type="OrthoDB" id="5120859at2"/>
<sequence>MPDYAFGGPADIDRAIAFMVQLDNEQRNALAVLEIDNAIEELQTEFEKTSADPAYRPTNDFIARLSGYLQMADDSENRKLV</sequence>
<dbReference type="AlphaFoldDB" id="A0A2V1HSS7"/>